<dbReference type="AlphaFoldDB" id="A0AAX4JMQ7"/>
<feature type="compositionally biased region" description="Polar residues" evidence="1">
    <location>
        <begin position="1"/>
        <end position="31"/>
    </location>
</feature>
<keyword evidence="3" id="KW-1185">Reference proteome</keyword>
<sequence length="152" mass="16992">MKRHSSPMNSDEYQSGPSTPITRLEYQNESNVDIKPDLNQGISKPTPKKARKSNTGIPKTPKKAIKQDIGSPSPIKNEHGKSPSNSNNNNRPWTPDKKERFLEKIFGLGIKACNVDEICQEFDLTKLQFKNATQSGRKGNIRDKACKAIRGD</sequence>
<dbReference type="GeneID" id="91091592"/>
<feature type="region of interest" description="Disordered" evidence="1">
    <location>
        <begin position="1"/>
        <end position="96"/>
    </location>
</feature>
<proteinExistence type="predicted"/>
<organism evidence="2 3">
    <name type="scientific">Kwoniella dendrophila CBS 6074</name>
    <dbReference type="NCBI Taxonomy" id="1295534"/>
    <lineage>
        <taxon>Eukaryota</taxon>
        <taxon>Fungi</taxon>
        <taxon>Dikarya</taxon>
        <taxon>Basidiomycota</taxon>
        <taxon>Agaricomycotina</taxon>
        <taxon>Tremellomycetes</taxon>
        <taxon>Tremellales</taxon>
        <taxon>Cryptococcaceae</taxon>
        <taxon>Kwoniella</taxon>
    </lineage>
</organism>
<protein>
    <recommendedName>
        <fullName evidence="4">HTH psq-type domain-containing protein</fullName>
    </recommendedName>
</protein>
<dbReference type="Proteomes" id="UP001355207">
    <property type="component" value="Chromosome 1"/>
</dbReference>
<accession>A0AAX4JMQ7</accession>
<evidence type="ECO:0000256" key="1">
    <source>
        <dbReference type="SAM" id="MobiDB-lite"/>
    </source>
</evidence>
<evidence type="ECO:0000313" key="2">
    <source>
        <dbReference type="EMBL" id="WWC86049.1"/>
    </source>
</evidence>
<dbReference type="RefSeq" id="XP_066072812.1">
    <property type="nucleotide sequence ID" value="XM_066216715.1"/>
</dbReference>
<reference evidence="2 3" key="1">
    <citation type="submission" date="2024-01" db="EMBL/GenBank/DDBJ databases">
        <title>Comparative genomics of Cryptococcus and Kwoniella reveals pathogenesis evolution and contrasting modes of karyotype evolution via chromosome fusion or intercentromeric recombination.</title>
        <authorList>
            <person name="Coelho M.A."/>
            <person name="David-Palma M."/>
            <person name="Shea T."/>
            <person name="Bowers K."/>
            <person name="McGinley-Smith S."/>
            <person name="Mohammad A.W."/>
            <person name="Gnirke A."/>
            <person name="Yurkov A.M."/>
            <person name="Nowrousian M."/>
            <person name="Sun S."/>
            <person name="Cuomo C.A."/>
            <person name="Heitman J."/>
        </authorList>
    </citation>
    <scope>NUCLEOTIDE SEQUENCE [LARGE SCALE GENOMIC DNA]</scope>
    <source>
        <strain evidence="2 3">CBS 6074</strain>
    </source>
</reference>
<evidence type="ECO:0008006" key="4">
    <source>
        <dbReference type="Google" id="ProtNLM"/>
    </source>
</evidence>
<dbReference type="EMBL" id="CP144098">
    <property type="protein sequence ID" value="WWC86049.1"/>
    <property type="molecule type" value="Genomic_DNA"/>
</dbReference>
<gene>
    <name evidence="2" type="ORF">L201_000920</name>
</gene>
<name>A0AAX4JMQ7_9TREE</name>
<evidence type="ECO:0000313" key="3">
    <source>
        <dbReference type="Proteomes" id="UP001355207"/>
    </source>
</evidence>